<reference evidence="3 4" key="1">
    <citation type="submission" date="2019-10" db="EMBL/GenBank/DDBJ databases">
        <title>Comparative genomics of sulfur disproportionating microorganisms.</title>
        <authorList>
            <person name="Ward L.M."/>
            <person name="Bertran E."/>
            <person name="Johnston D."/>
        </authorList>
    </citation>
    <scope>NUCLEOTIDE SEQUENCE [LARGE SCALE GENOMIC DNA]</scope>
    <source>
        <strain evidence="3 4">DSM 14055</strain>
    </source>
</reference>
<proteinExistence type="predicted"/>
<protein>
    <submittedName>
        <fullName evidence="3">DUF1829 domain-containing protein</fullName>
    </submittedName>
</protein>
<dbReference type="Pfam" id="PF08861">
    <property type="entry name" value="DUF1828"/>
    <property type="match status" value="1"/>
</dbReference>
<evidence type="ECO:0000259" key="1">
    <source>
        <dbReference type="Pfam" id="PF08861"/>
    </source>
</evidence>
<dbReference type="InterPro" id="IPR014961">
    <property type="entry name" value="DUF1829"/>
</dbReference>
<dbReference type="OrthoDB" id="1321863at2"/>
<dbReference type="AlphaFoldDB" id="A0A6N7ITZ2"/>
<name>A0A6N7ITZ2_9FIRM</name>
<evidence type="ECO:0000313" key="3">
    <source>
        <dbReference type="EMBL" id="MQL53033.1"/>
    </source>
</evidence>
<sequence length="254" mass="29428">MLKDCIDLVDAYIQWLRQKICVESINGIYEITTPFLDRHNDHLQIYVKRSENGFILTDDGYTINDLRLSGYEFTTEKRRQMLTAVLNGFGVRLSGNELIVEARPENFPQKKHNLLQAMLAVNDLFVMAAPVVSSIFREDVERYLRLHDVRFTPSVKFTGKSGFDHSFDFVIPASRVQPERILKTINRANKQNITLLIFSWTDTKDVRPPNSTAYGVLNDTEQLINPDLIGALKQYDIRTILWSRRDEYIQELIA</sequence>
<evidence type="ECO:0000259" key="2">
    <source>
        <dbReference type="Pfam" id="PF08862"/>
    </source>
</evidence>
<gene>
    <name evidence="3" type="ORF">GFC01_12370</name>
</gene>
<dbReference type="InterPro" id="IPR014960">
    <property type="entry name" value="DUF1828"/>
</dbReference>
<evidence type="ECO:0000313" key="4">
    <source>
        <dbReference type="Proteomes" id="UP000441717"/>
    </source>
</evidence>
<feature type="domain" description="DUF1829" evidence="2">
    <location>
        <begin position="159"/>
        <end position="245"/>
    </location>
</feature>
<dbReference type="Proteomes" id="UP000441717">
    <property type="component" value="Unassembled WGS sequence"/>
</dbReference>
<feature type="domain" description="DUF1828" evidence="1">
    <location>
        <begin position="33"/>
        <end position="121"/>
    </location>
</feature>
<dbReference type="Pfam" id="PF08862">
    <property type="entry name" value="DUF1829"/>
    <property type="match status" value="1"/>
</dbReference>
<comment type="caution">
    <text evidence="3">The sequence shown here is derived from an EMBL/GenBank/DDBJ whole genome shotgun (WGS) entry which is preliminary data.</text>
</comment>
<dbReference type="EMBL" id="WHYR01000036">
    <property type="protein sequence ID" value="MQL53033.1"/>
    <property type="molecule type" value="Genomic_DNA"/>
</dbReference>
<keyword evidence="4" id="KW-1185">Reference proteome</keyword>
<accession>A0A6N7ITZ2</accession>
<organism evidence="3 4">
    <name type="scientific">Desulfofundulus thermobenzoicus</name>
    <dbReference type="NCBI Taxonomy" id="29376"/>
    <lineage>
        <taxon>Bacteria</taxon>
        <taxon>Bacillati</taxon>
        <taxon>Bacillota</taxon>
        <taxon>Clostridia</taxon>
        <taxon>Eubacteriales</taxon>
        <taxon>Peptococcaceae</taxon>
        <taxon>Desulfofundulus</taxon>
    </lineage>
</organism>